<keyword evidence="3" id="KW-1185">Reference proteome</keyword>
<dbReference type="RefSeq" id="WP_183750395.1">
    <property type="nucleotide sequence ID" value="NZ_JACICC010000001.1"/>
</dbReference>
<accession>A0A7W6EET0</accession>
<dbReference type="AlphaFoldDB" id="A0A7W6EET0"/>
<evidence type="ECO:0000256" key="1">
    <source>
        <dbReference type="SAM" id="SignalP"/>
    </source>
</evidence>
<comment type="caution">
    <text evidence="2">The sequence shown here is derived from an EMBL/GenBank/DDBJ whole genome shotgun (WGS) entry which is preliminary data.</text>
</comment>
<reference evidence="2 3" key="1">
    <citation type="submission" date="2020-08" db="EMBL/GenBank/DDBJ databases">
        <title>Genomic Encyclopedia of Type Strains, Phase IV (KMG-IV): sequencing the most valuable type-strain genomes for metagenomic binning, comparative biology and taxonomic classification.</title>
        <authorList>
            <person name="Goeker M."/>
        </authorList>
    </citation>
    <scope>NUCLEOTIDE SEQUENCE [LARGE SCALE GENOMIC DNA]</scope>
    <source>
        <strain evidence="2 3">DSM 28760</strain>
    </source>
</reference>
<feature type="signal peptide" evidence="1">
    <location>
        <begin position="1"/>
        <end position="24"/>
    </location>
</feature>
<feature type="chain" id="PRO_5031110376" evidence="1">
    <location>
        <begin position="25"/>
        <end position="151"/>
    </location>
</feature>
<evidence type="ECO:0000313" key="2">
    <source>
        <dbReference type="EMBL" id="MBB3808398.1"/>
    </source>
</evidence>
<dbReference type="EMBL" id="JACICC010000001">
    <property type="protein sequence ID" value="MBB3808398.1"/>
    <property type="molecule type" value="Genomic_DNA"/>
</dbReference>
<name>A0A7W6EET0_9HYPH</name>
<proteinExistence type="predicted"/>
<dbReference type="Proteomes" id="UP000537592">
    <property type="component" value="Unassembled WGS sequence"/>
</dbReference>
<keyword evidence="1" id="KW-0732">Signal</keyword>
<evidence type="ECO:0000313" key="3">
    <source>
        <dbReference type="Proteomes" id="UP000537592"/>
    </source>
</evidence>
<protein>
    <submittedName>
        <fullName evidence="2">Putative membrane protein</fullName>
    </submittedName>
</protein>
<organism evidence="2 3">
    <name type="scientific">Pseudochelatococcus contaminans</name>
    <dbReference type="NCBI Taxonomy" id="1538103"/>
    <lineage>
        <taxon>Bacteria</taxon>
        <taxon>Pseudomonadati</taxon>
        <taxon>Pseudomonadota</taxon>
        <taxon>Alphaproteobacteria</taxon>
        <taxon>Hyphomicrobiales</taxon>
        <taxon>Chelatococcaceae</taxon>
        <taxon>Pseudochelatococcus</taxon>
    </lineage>
</organism>
<sequence>MLSKNSIAAALGLAFALCAGAAHAQAPATADENSSRLHAAWEDVLESEGKLLDERQFAKLTQLAYQAAAVRVCDAHKLDNAAVAATLNDVLSVSDKNLSAEQVEERKAAILISFGARYGLFIAEAHTDKTVFCEDAGKFKDKPEGAPVYLK</sequence>
<gene>
    <name evidence="2" type="ORF">FHS81_000452</name>
</gene>